<gene>
    <name evidence="2" type="ORF">BSQ50_06275</name>
</gene>
<protein>
    <recommendedName>
        <fullName evidence="1">Helicase Helix-turn-helix domain-containing protein</fullName>
    </recommendedName>
</protein>
<dbReference type="Proteomes" id="UP000324497">
    <property type="component" value="Chromosome"/>
</dbReference>
<sequence>MADQRILYFFSTVQARRPVVIRQLLINKRTVSNLFWGLEYQLLDWLAVAPNLNKVYFEQQIDQLQHSESLKVVENGVILTPSGFQQWQKYQAIHYWRQAPLLVQQYQVRAWEKMLALLSQVFSEMTYHNPHYYVNITDPQLQYWLKRWLRHFSRQQLQQEFVQTLTTFLIQKPQLVADVFLNMFSGHQVAGQTLLQLQQQTGWTVGELNCLLSDFSLQLAEKLLTQGPAWQELIKLFRLPSRLTASSVRSYQLFLKRQTVAEIARQRKLKVSTIQEHLLEAAIFENDFPYQHILSTEIQRQLLVSFPQSDLVNWNYQVVNQLGIPFFQFRLFQIQQLKQKKGGNLLVNKK</sequence>
<dbReference type="EMBL" id="CP018180">
    <property type="protein sequence ID" value="AUJ32195.1"/>
    <property type="molecule type" value="Genomic_DNA"/>
</dbReference>
<organism evidence="2 3">
    <name type="scientific">Liquorilactobacillus nagelii</name>
    <dbReference type="NCBI Taxonomy" id="82688"/>
    <lineage>
        <taxon>Bacteria</taxon>
        <taxon>Bacillati</taxon>
        <taxon>Bacillota</taxon>
        <taxon>Bacilli</taxon>
        <taxon>Lactobacillales</taxon>
        <taxon>Lactobacillaceae</taxon>
        <taxon>Liquorilactobacillus</taxon>
    </lineage>
</organism>
<dbReference type="AlphaFoldDB" id="A0A3Q8D0G9"/>
<dbReference type="InterPro" id="IPR029491">
    <property type="entry name" value="Helicase_HTH"/>
</dbReference>
<name>A0A3Q8D0G9_9LACO</name>
<feature type="domain" description="Helicase Helix-turn-helix" evidence="1">
    <location>
        <begin position="249"/>
        <end position="304"/>
    </location>
</feature>
<dbReference type="RefSeq" id="WP_148126757.1">
    <property type="nucleotide sequence ID" value="NZ_CP018180.1"/>
</dbReference>
<evidence type="ECO:0000259" key="1">
    <source>
        <dbReference type="Pfam" id="PF14493"/>
    </source>
</evidence>
<accession>A0A3Q8D0G9</accession>
<reference evidence="2 3" key="1">
    <citation type="submission" date="2016-11" db="EMBL/GenBank/DDBJ databases">
        <title>Interaction between Lactobacillus species and yeast in water kefir.</title>
        <authorList>
            <person name="Behr J."/>
            <person name="Xu D."/>
            <person name="Vogel R.F."/>
        </authorList>
    </citation>
    <scope>NUCLEOTIDE SEQUENCE [LARGE SCALE GENOMIC DNA]</scope>
    <source>
        <strain evidence="2 3">TMW 1.1827</strain>
    </source>
</reference>
<dbReference type="Pfam" id="PF14493">
    <property type="entry name" value="HTH_40"/>
    <property type="match status" value="1"/>
</dbReference>
<evidence type="ECO:0000313" key="2">
    <source>
        <dbReference type="EMBL" id="AUJ32195.1"/>
    </source>
</evidence>
<dbReference type="KEGG" id="lng:BSQ50_06275"/>
<proteinExistence type="predicted"/>
<evidence type="ECO:0000313" key="3">
    <source>
        <dbReference type="Proteomes" id="UP000324497"/>
    </source>
</evidence>
<keyword evidence="3" id="KW-1185">Reference proteome</keyword>